<proteinExistence type="predicted"/>
<evidence type="ECO:0008006" key="3">
    <source>
        <dbReference type="Google" id="ProtNLM"/>
    </source>
</evidence>
<evidence type="ECO:0000313" key="2">
    <source>
        <dbReference type="Proteomes" id="UP000000611"/>
    </source>
</evidence>
<dbReference type="AlphaFoldDB" id="B5RNC5"/>
<dbReference type="Proteomes" id="UP000000611">
    <property type="component" value="Plasmid pl165"/>
</dbReference>
<dbReference type="EMBL" id="CP000979">
    <property type="protein sequence ID" value="ACH93861.1"/>
    <property type="molecule type" value="Genomic_DNA"/>
</dbReference>
<protein>
    <recommendedName>
        <fullName evidence="3">Lipoprotein</fullName>
    </recommendedName>
</protein>
<dbReference type="HOGENOM" id="CLU_081504_0_0_12"/>
<reference evidence="1 2" key="1">
    <citation type="journal article" date="2008" name="PLoS Genet.">
        <title>The genome of Borrelia recurrentis, the agent of deadly louse-borne relapsing fever, is a degraded subset of tick-borne Borrelia duttonii.</title>
        <authorList>
            <person name="Lescot M."/>
            <person name="Audic S."/>
            <person name="Robert C."/>
            <person name="Nguyen T.T."/>
            <person name="Blanc G."/>
            <person name="Cutler S.J."/>
            <person name="Wincker P."/>
            <person name="Couloux A."/>
            <person name="Claverie J.-M."/>
            <person name="Raoult D."/>
            <person name="Drancourt M."/>
        </authorList>
    </citation>
    <scope>NUCLEOTIDE SEQUENCE [LARGE SCALE GENOMIC DNA]</scope>
    <source>
        <strain evidence="1 2">Ly</strain>
    </source>
</reference>
<organism evidence="1 2">
    <name type="scientific">Borrelia duttonii (strain Ly)</name>
    <dbReference type="NCBI Taxonomy" id="412419"/>
    <lineage>
        <taxon>Bacteria</taxon>
        <taxon>Pseudomonadati</taxon>
        <taxon>Spirochaetota</taxon>
        <taxon>Spirochaetia</taxon>
        <taxon>Spirochaetales</taxon>
        <taxon>Borreliaceae</taxon>
        <taxon>Borrelia</taxon>
    </lineage>
</organism>
<dbReference type="KEGG" id="bdu:BDU_1065"/>
<name>B5RNC5_BORDL</name>
<keyword evidence="2" id="KW-1185">Reference proteome</keyword>
<geneLocation type="plasmid" evidence="1 2">
    <name>pl165</name>
</geneLocation>
<sequence>MIILGEKFMIRFFIVLCVLNFVLGCRSDAVLNDGEKINNDKFAFSTFELIPFFRSSVSRAYNDLESLVSFFKLLIDYEYRNSGLSKSSISVINQYSKDIVKELSCYGKMSALQKGNLEFDTYCDGVNKSRNIYMVLGYDLDCINALREILNTLNVGLTFIDIPLSERNIDKVDVRIASLLLFNLEQLAYHINFVVNLFSDEVLEKIKMSNEITVENVSSITNLLLLFMQLRDELISDFKNVINSAANLKRYRRLMEAELGKIIRDGGIQKKIADSSDFAKTIQELVIEIVKDLPKVDMYINARRI</sequence>
<gene>
    <name evidence="1" type="ordered locus">BDU_1065</name>
</gene>
<dbReference type="PROSITE" id="PS51257">
    <property type="entry name" value="PROKAR_LIPOPROTEIN"/>
    <property type="match status" value="1"/>
</dbReference>
<accession>B5RNC5</accession>
<keyword evidence="1" id="KW-0614">Plasmid</keyword>
<evidence type="ECO:0000313" key="1">
    <source>
        <dbReference type="EMBL" id="ACH93861.1"/>
    </source>
</evidence>